<protein>
    <recommendedName>
        <fullName evidence="4">Betaine lipid synthase</fullName>
    </recommendedName>
</protein>
<feature type="transmembrane region" description="Helical" evidence="1">
    <location>
        <begin position="16"/>
        <end position="37"/>
    </location>
</feature>
<keyword evidence="3" id="KW-1185">Reference proteome</keyword>
<proteinExistence type="predicted"/>
<dbReference type="EMBL" id="JARJCM010000014">
    <property type="protein sequence ID" value="KAJ7042017.1"/>
    <property type="molecule type" value="Genomic_DNA"/>
</dbReference>
<dbReference type="Proteomes" id="UP001218188">
    <property type="component" value="Unassembled WGS sequence"/>
</dbReference>
<dbReference type="PANTHER" id="PTHR47473">
    <property type="entry name" value="BTA1P"/>
    <property type="match status" value="1"/>
</dbReference>
<evidence type="ECO:0000256" key="1">
    <source>
        <dbReference type="SAM" id="Phobius"/>
    </source>
</evidence>
<gene>
    <name evidence="2" type="ORF">C8F04DRAFT_1078032</name>
</gene>
<name>A0AAD6TAH9_9AGAR</name>
<comment type="caution">
    <text evidence="2">The sequence shown here is derived from an EMBL/GenBank/DDBJ whole genome shotgun (WGS) entry which is preliminary data.</text>
</comment>
<accession>A0AAD6TAH9</accession>
<reference evidence="2" key="1">
    <citation type="submission" date="2023-03" db="EMBL/GenBank/DDBJ databases">
        <title>Massive genome expansion in bonnet fungi (Mycena s.s.) driven by repeated elements and novel gene families across ecological guilds.</title>
        <authorList>
            <consortium name="Lawrence Berkeley National Laboratory"/>
            <person name="Harder C.B."/>
            <person name="Miyauchi S."/>
            <person name="Viragh M."/>
            <person name="Kuo A."/>
            <person name="Thoen E."/>
            <person name="Andreopoulos B."/>
            <person name="Lu D."/>
            <person name="Skrede I."/>
            <person name="Drula E."/>
            <person name="Henrissat B."/>
            <person name="Morin E."/>
            <person name="Kohler A."/>
            <person name="Barry K."/>
            <person name="LaButti K."/>
            <person name="Morin E."/>
            <person name="Salamov A."/>
            <person name="Lipzen A."/>
            <person name="Mereny Z."/>
            <person name="Hegedus B."/>
            <person name="Baldrian P."/>
            <person name="Stursova M."/>
            <person name="Weitz H."/>
            <person name="Taylor A."/>
            <person name="Grigoriev I.V."/>
            <person name="Nagy L.G."/>
            <person name="Martin F."/>
            <person name="Kauserud H."/>
        </authorList>
    </citation>
    <scope>NUCLEOTIDE SEQUENCE</scope>
    <source>
        <strain evidence="2">CBHHK200</strain>
    </source>
</reference>
<dbReference type="AlphaFoldDB" id="A0AAD6TAH9"/>
<dbReference type="Pfam" id="PF11899">
    <property type="entry name" value="DUF3419"/>
    <property type="match status" value="1"/>
</dbReference>
<evidence type="ECO:0008006" key="4">
    <source>
        <dbReference type="Google" id="ProtNLM"/>
    </source>
</evidence>
<organism evidence="2 3">
    <name type="scientific">Mycena alexandri</name>
    <dbReference type="NCBI Taxonomy" id="1745969"/>
    <lineage>
        <taxon>Eukaryota</taxon>
        <taxon>Fungi</taxon>
        <taxon>Dikarya</taxon>
        <taxon>Basidiomycota</taxon>
        <taxon>Agaricomycotina</taxon>
        <taxon>Agaricomycetes</taxon>
        <taxon>Agaricomycetidae</taxon>
        <taxon>Agaricales</taxon>
        <taxon>Marasmiineae</taxon>
        <taxon>Mycenaceae</taxon>
        <taxon>Mycena</taxon>
    </lineage>
</organism>
<dbReference type="PANTHER" id="PTHR47473:SF1">
    <property type="entry name" value="METHYLTRANSFERASE DOMAIN-CONTAINING PROTEIN"/>
    <property type="match status" value="1"/>
</dbReference>
<dbReference type="InterPro" id="IPR021829">
    <property type="entry name" value="DUF3419"/>
</dbReference>
<keyword evidence="1" id="KW-0472">Membrane</keyword>
<keyword evidence="1" id="KW-1133">Transmembrane helix</keyword>
<keyword evidence="1" id="KW-0812">Transmembrane</keyword>
<evidence type="ECO:0000313" key="3">
    <source>
        <dbReference type="Proteomes" id="UP001218188"/>
    </source>
</evidence>
<evidence type="ECO:0000313" key="2">
    <source>
        <dbReference type="EMBL" id="KAJ7042017.1"/>
    </source>
</evidence>
<sequence>MLFSTSMAEAFSLPDFMTFHVAIVLLFGACGLPVCVLGRKQFLPRLKYLWYCVVANPSEKALEEDDICNRKPEKYTREMLSYHVGTPWRMPYYEQPIHKQFRTYIYAFTWEDPEEDMRHLELKSDDSVLAITSGGDSVLHYAISAGPKRIHCVDMNPCQGHLVELKLAAIHALDYDDFFALFGEGRHPNFRHLLDSKIAPHLSAAAYNFWRTNEDAFSSAFYLRGYSGWAIYLMRIVFKCAGVSRHVKEFCNADTLQEQDRIWWMHLRPVMLNPVVVALMKSPVFCWNALGVPLNQRKMLLNDGGVYEYIRDTLDPLPSSYLLKTGSYFYLLALLGHYTHQSCPAYLTRSGFDKLKANSSQAINVFRLHTDSVLNVLKGLPDKSLTRAVIMDHLDWFPPESPDVDEEIENLRRLLDVGGLVFWRSAARTPWYNTNFEMRGFKVTALGVRTGPKIAIDRVNMYSSFFKATKLA</sequence>